<dbReference type="EMBL" id="DONK01000028">
    <property type="protein sequence ID" value="HBU49940.1"/>
    <property type="molecule type" value="Genomic_DNA"/>
</dbReference>
<evidence type="ECO:0000313" key="4">
    <source>
        <dbReference type="Proteomes" id="UP000264779"/>
    </source>
</evidence>
<dbReference type="Proteomes" id="UP000264779">
    <property type="component" value="Unassembled WGS sequence"/>
</dbReference>
<sequence length="76" mass="8540">MFVEQPTMASLFGQLGLDSSDQAIDRFIEQHKGLNKSQHLNEAPFWTPSQAAFLKNAIEDDADWAEVIDQLNVALH</sequence>
<dbReference type="PATRIC" id="fig|589873.4.peg.2578"/>
<keyword evidence="3" id="KW-1185">Reference proteome</keyword>
<evidence type="ECO:0000313" key="3">
    <source>
        <dbReference type="Proteomes" id="UP000056090"/>
    </source>
</evidence>
<evidence type="ECO:0000313" key="1">
    <source>
        <dbReference type="EMBL" id="AIF99221.1"/>
    </source>
</evidence>
<dbReference type="RefSeq" id="WP_044057332.1">
    <property type="nucleotide sequence ID" value="NZ_CAJXAX010000001.1"/>
</dbReference>
<dbReference type="Proteomes" id="UP000056090">
    <property type="component" value="Chromosome"/>
</dbReference>
<dbReference type="EMBL" id="CP008849">
    <property type="protein sequence ID" value="AIF99221.1"/>
    <property type="molecule type" value="Genomic_DNA"/>
</dbReference>
<dbReference type="GeneID" id="78255489"/>
<reference evidence="1 3" key="1">
    <citation type="submission" date="2014-06" db="EMBL/GenBank/DDBJ databases">
        <title>Genomes of Alteromonas australica, a world apart.</title>
        <authorList>
            <person name="Gonzaga A."/>
            <person name="Lopez-Perez M."/>
            <person name="Rodriguez-Valera F."/>
        </authorList>
    </citation>
    <scope>NUCLEOTIDE SEQUENCE [LARGE SCALE GENOMIC DNA]</scope>
    <source>
        <strain evidence="1 3">H 17</strain>
    </source>
</reference>
<name>A0A075P047_9ALTE</name>
<dbReference type="Pfam" id="PF10982">
    <property type="entry name" value="DUF2789"/>
    <property type="match status" value="1"/>
</dbReference>
<dbReference type="InterPro" id="IPR038086">
    <property type="entry name" value="DUF2789_sf"/>
</dbReference>
<dbReference type="AlphaFoldDB" id="A0A075P047"/>
<proteinExistence type="predicted"/>
<evidence type="ECO:0000313" key="2">
    <source>
        <dbReference type="EMBL" id="HBU49940.1"/>
    </source>
</evidence>
<dbReference type="Gene3D" id="1.10.10.1130">
    <property type="entry name" value="Uncharacterised protein PF10982, DUF2789"/>
    <property type="match status" value="1"/>
</dbReference>
<dbReference type="KEGG" id="aal:EP13_11290"/>
<accession>A0A075P047</accession>
<protein>
    <submittedName>
        <fullName evidence="2">DUF2789 domain-containing protein</fullName>
    </submittedName>
</protein>
<organism evidence="1 3">
    <name type="scientific">Alteromonas australica</name>
    <dbReference type="NCBI Taxonomy" id="589873"/>
    <lineage>
        <taxon>Bacteria</taxon>
        <taxon>Pseudomonadati</taxon>
        <taxon>Pseudomonadota</taxon>
        <taxon>Gammaproteobacteria</taxon>
        <taxon>Alteromonadales</taxon>
        <taxon>Alteromonadaceae</taxon>
        <taxon>Alteromonas/Salinimonas group</taxon>
        <taxon>Alteromonas</taxon>
    </lineage>
</organism>
<dbReference type="KEGG" id="aaus:EP12_11975"/>
<reference evidence="2 4" key="2">
    <citation type="journal article" date="2018" name="Nat. Biotechnol.">
        <title>A standardized bacterial taxonomy based on genome phylogeny substantially revises the tree of life.</title>
        <authorList>
            <person name="Parks D.H."/>
            <person name="Chuvochina M."/>
            <person name="Waite D.W."/>
            <person name="Rinke C."/>
            <person name="Skarshewski A."/>
            <person name="Chaumeil P.A."/>
            <person name="Hugenholtz P."/>
        </authorList>
    </citation>
    <scope>NUCLEOTIDE SEQUENCE [LARGE SCALE GENOMIC DNA]</scope>
    <source>
        <strain evidence="2">UBA11621</strain>
    </source>
</reference>
<dbReference type="InterPro" id="IPR021250">
    <property type="entry name" value="DUF2789"/>
</dbReference>
<dbReference type="eggNOG" id="COG2040">
    <property type="taxonomic scope" value="Bacteria"/>
</dbReference>
<gene>
    <name evidence="2" type="ORF">DEB45_01665</name>
    <name evidence="1" type="ORF">EP13_11290</name>
</gene>
<dbReference type="OrthoDB" id="5828847at2"/>